<feature type="chain" id="PRO_5041013628" description="Carboxylic ester hydrolase" evidence="3">
    <location>
        <begin position="19"/>
        <end position="568"/>
    </location>
</feature>
<dbReference type="PANTHER" id="PTHR11559">
    <property type="entry name" value="CARBOXYLESTERASE"/>
    <property type="match status" value="1"/>
</dbReference>
<evidence type="ECO:0000313" key="6">
    <source>
        <dbReference type="Proteomes" id="UP001143486"/>
    </source>
</evidence>
<dbReference type="PROSITE" id="PS00941">
    <property type="entry name" value="CARBOXYLESTERASE_B_2"/>
    <property type="match status" value="1"/>
</dbReference>
<evidence type="ECO:0000259" key="4">
    <source>
        <dbReference type="Pfam" id="PF00135"/>
    </source>
</evidence>
<dbReference type="Pfam" id="PF00135">
    <property type="entry name" value="COesterase"/>
    <property type="match status" value="1"/>
</dbReference>
<comment type="caution">
    <text evidence="5">The sequence shown here is derived from an EMBL/GenBank/DDBJ whole genome shotgun (WGS) entry which is preliminary data.</text>
</comment>
<reference evidence="5" key="2">
    <citation type="submission" date="2023-01" db="EMBL/GenBank/DDBJ databases">
        <authorList>
            <person name="Sun Q."/>
            <person name="Evtushenko L."/>
        </authorList>
    </citation>
    <scope>NUCLEOTIDE SEQUENCE</scope>
    <source>
        <strain evidence="5">VKM B-1513</strain>
    </source>
</reference>
<accession>A0A9W6IJM5</accession>
<dbReference type="SUPFAM" id="SSF53474">
    <property type="entry name" value="alpha/beta-Hydrolases"/>
    <property type="match status" value="1"/>
</dbReference>
<sequence>MCLAAAAALLTLAGCNGAEETQVRIEPAPETQRTLAQGEIVGFHSGEAASAWLAIPYAAPPEGDLRWRAPRPALAFDDGRLEAIEHGPVCPQVTNELSARAAGVEAGVLIGEEDCLTLDIYAPREAAPEAGLPVMVWIHGGANVWGSSSAYDGSQLAAERDVVVVAVQYRLGPLGFLSHPALRESAGHPLDEAANFALLDLVAALDWVDANITAFGGDADRITIFGESAGAFNIAALMASEPARGRFDAAIMQSGGTGTNSREVAENGGGNDLHPALEAVAAFAGPDADGAAMRAVPLEDVYAVYRDESGAFTSLPRMIEDGVSLPEDGILGAAARPGGFAPVPLITGANRDEMKLYTAFDPQLTRRLGPLVWPRDVARYQAAVEYPSRSWRVGAVDDLLDRLRSAGHEDLWAYRFDWDEGGKVLLTDTGILLGASHAMEIPFVFNHFELFGPFDRVLFNDRNAQGRAALADAMGGYWGQFAHTGEPGTGGGAGPEWPRWGETARLMRFDTPADGGPEVMTGRDTPAAIAADLAADTRLQPSGRCAVAAGIMRRQPAIAQAFENGMDC</sequence>
<name>A0A9W6IJM5_9PROT</name>
<dbReference type="Gene3D" id="3.40.50.1820">
    <property type="entry name" value="alpha/beta hydrolase"/>
    <property type="match status" value="1"/>
</dbReference>
<dbReference type="PROSITE" id="PS00122">
    <property type="entry name" value="CARBOXYLESTERASE_B_1"/>
    <property type="match status" value="1"/>
</dbReference>
<protein>
    <recommendedName>
        <fullName evidence="3">Carboxylic ester hydrolase</fullName>
        <ecNumber evidence="3">3.1.1.-</ecNumber>
    </recommendedName>
</protein>
<reference evidence="5" key="1">
    <citation type="journal article" date="2014" name="Int. J. Syst. Evol. Microbiol.">
        <title>Complete genome sequence of Corynebacterium casei LMG S-19264T (=DSM 44701T), isolated from a smear-ripened cheese.</title>
        <authorList>
            <consortium name="US DOE Joint Genome Institute (JGI-PGF)"/>
            <person name="Walter F."/>
            <person name="Albersmeier A."/>
            <person name="Kalinowski J."/>
            <person name="Ruckert C."/>
        </authorList>
    </citation>
    <scope>NUCLEOTIDE SEQUENCE</scope>
    <source>
        <strain evidence="5">VKM B-1513</strain>
    </source>
</reference>
<keyword evidence="6" id="KW-1185">Reference proteome</keyword>
<proteinExistence type="inferred from homology"/>
<dbReference type="InterPro" id="IPR029058">
    <property type="entry name" value="AB_hydrolase_fold"/>
</dbReference>
<evidence type="ECO:0000313" key="5">
    <source>
        <dbReference type="EMBL" id="GLK50842.1"/>
    </source>
</evidence>
<dbReference type="GO" id="GO:0016787">
    <property type="term" value="F:hydrolase activity"/>
    <property type="evidence" value="ECO:0007669"/>
    <property type="project" value="UniProtKB-KW"/>
</dbReference>
<keyword evidence="2 3" id="KW-0378">Hydrolase</keyword>
<dbReference type="AlphaFoldDB" id="A0A9W6IJM5"/>
<gene>
    <name evidence="5" type="primary">pnbA</name>
    <name evidence="5" type="ORF">GCM10017621_03500</name>
</gene>
<dbReference type="InterPro" id="IPR050309">
    <property type="entry name" value="Type-B_Carboxylest/Lipase"/>
</dbReference>
<evidence type="ECO:0000256" key="1">
    <source>
        <dbReference type="ARBA" id="ARBA00005964"/>
    </source>
</evidence>
<dbReference type="EC" id="3.1.1.-" evidence="3"/>
<feature type="signal peptide" evidence="3">
    <location>
        <begin position="1"/>
        <end position="18"/>
    </location>
</feature>
<dbReference type="InterPro" id="IPR019819">
    <property type="entry name" value="Carboxylesterase_B_CS"/>
</dbReference>
<dbReference type="Proteomes" id="UP001143486">
    <property type="component" value="Unassembled WGS sequence"/>
</dbReference>
<keyword evidence="3" id="KW-0732">Signal</keyword>
<evidence type="ECO:0000256" key="2">
    <source>
        <dbReference type="ARBA" id="ARBA00022801"/>
    </source>
</evidence>
<comment type="similarity">
    <text evidence="1 3">Belongs to the type-B carboxylesterase/lipase family.</text>
</comment>
<evidence type="ECO:0000256" key="3">
    <source>
        <dbReference type="RuleBase" id="RU361235"/>
    </source>
</evidence>
<dbReference type="InterPro" id="IPR019826">
    <property type="entry name" value="Carboxylesterase_B_AS"/>
</dbReference>
<dbReference type="EMBL" id="BSFE01000001">
    <property type="protein sequence ID" value="GLK50842.1"/>
    <property type="molecule type" value="Genomic_DNA"/>
</dbReference>
<dbReference type="InterPro" id="IPR002018">
    <property type="entry name" value="CarbesteraseB"/>
</dbReference>
<organism evidence="5 6">
    <name type="scientific">Maricaulis virginensis</name>
    <dbReference type="NCBI Taxonomy" id="144022"/>
    <lineage>
        <taxon>Bacteria</taxon>
        <taxon>Pseudomonadati</taxon>
        <taxon>Pseudomonadota</taxon>
        <taxon>Alphaproteobacteria</taxon>
        <taxon>Maricaulales</taxon>
        <taxon>Maricaulaceae</taxon>
        <taxon>Maricaulis</taxon>
    </lineage>
</organism>
<feature type="domain" description="Carboxylesterase type B" evidence="4">
    <location>
        <begin position="34"/>
        <end position="360"/>
    </location>
</feature>